<protein>
    <submittedName>
        <fullName evidence="1">Uncharacterized protein</fullName>
    </submittedName>
</protein>
<dbReference type="KEGG" id="tped:TPE_1712"/>
<dbReference type="EMBL" id="CP004120">
    <property type="protein sequence ID" value="AGT44188.1"/>
    <property type="molecule type" value="Genomic_DNA"/>
</dbReference>
<keyword evidence="2" id="KW-1185">Reference proteome</keyword>
<evidence type="ECO:0000313" key="2">
    <source>
        <dbReference type="Proteomes" id="UP000015620"/>
    </source>
</evidence>
<name>S6A0I0_9SPIR</name>
<dbReference type="GeneID" id="301090218"/>
<sequence length="195" mass="22977">MKNIPIFLIVFICISNMGSCGYSYPWGVSKAFEITNDDFTYFLKSDKALKELNEKGYSIGIVFSQVGNEKKHGIDFEIKSKTELDYFELISIKFSWKNKVVEKKINKVFKLEKQENDEDIYFYSVDRNIVKEKIPFASMFKKMKYNYGDEFSLLIEITFAFGDSESVKISRNYNVKCYERINTAPNWMYSLFPHM</sequence>
<dbReference type="PATRIC" id="fig|1291379.3.peg.1690"/>
<dbReference type="Proteomes" id="UP000015620">
    <property type="component" value="Chromosome"/>
</dbReference>
<dbReference type="AlphaFoldDB" id="S6A0I0"/>
<evidence type="ECO:0000313" key="1">
    <source>
        <dbReference type="EMBL" id="AGT44188.1"/>
    </source>
</evidence>
<reference evidence="1 2" key="1">
    <citation type="journal article" date="2013" name="PLoS ONE">
        <title>Genome-Wide Relatedness of Treponema pedis, from Gingiva and Necrotic Skin Lesions of Pigs, with the Human Oral Pathogen Treponema denticola.</title>
        <authorList>
            <person name="Svartstrom O."/>
            <person name="Mushtaq M."/>
            <person name="Pringle M."/>
            <person name="Segerman B."/>
        </authorList>
    </citation>
    <scope>NUCLEOTIDE SEQUENCE [LARGE SCALE GENOMIC DNA]</scope>
    <source>
        <strain evidence="1">T A4</strain>
    </source>
</reference>
<dbReference type="RefSeq" id="WP_020965486.1">
    <property type="nucleotide sequence ID" value="NC_022097.1"/>
</dbReference>
<gene>
    <name evidence="1" type="ORF">TPE_1712</name>
</gene>
<accession>S6A0I0</accession>
<proteinExistence type="predicted"/>
<dbReference type="HOGENOM" id="CLU_1395773_0_0_12"/>
<organism evidence="1 2">
    <name type="scientific">Treponema pedis str. T A4</name>
    <dbReference type="NCBI Taxonomy" id="1291379"/>
    <lineage>
        <taxon>Bacteria</taxon>
        <taxon>Pseudomonadati</taxon>
        <taxon>Spirochaetota</taxon>
        <taxon>Spirochaetia</taxon>
        <taxon>Spirochaetales</taxon>
        <taxon>Treponemataceae</taxon>
        <taxon>Treponema</taxon>
    </lineage>
</organism>